<dbReference type="AlphaFoldDB" id="A0A6A7RSC0"/>
<evidence type="ECO:0000313" key="1">
    <source>
        <dbReference type="EMBL" id="MQM30308.1"/>
    </source>
</evidence>
<dbReference type="Proteomes" id="UP000342300">
    <property type="component" value="Unassembled WGS sequence"/>
</dbReference>
<proteinExistence type="predicted"/>
<dbReference type="PANTHER" id="PTHR43394">
    <property type="entry name" value="ATP-DEPENDENT PERMEASE MDL1, MITOCHONDRIAL"/>
    <property type="match status" value="1"/>
</dbReference>
<dbReference type="GO" id="GO:0015421">
    <property type="term" value="F:ABC-type oligopeptide transporter activity"/>
    <property type="evidence" value="ECO:0007669"/>
    <property type="project" value="TreeGrafter"/>
</dbReference>
<protein>
    <submittedName>
        <fullName evidence="1">ABC transporter</fullName>
    </submittedName>
</protein>
<reference evidence="1 2" key="1">
    <citation type="submission" date="2017-09" db="EMBL/GenBank/DDBJ databases">
        <title>Metagenomic Analysis Reveals Denitrifying Candidatus Accumulibacter and Flanking Population as a Source of N2O.</title>
        <authorList>
            <person name="Gao H."/>
            <person name="Mao Y."/>
            <person name="Zhao X."/>
            <person name="Liu W.-T."/>
            <person name="Zhang T."/>
            <person name="Wells G."/>
        </authorList>
    </citation>
    <scope>NUCLEOTIDE SEQUENCE [LARGE SCALE GENOMIC DNA]</scope>
    <source>
        <strain evidence="1">CANDO_2_IC</strain>
    </source>
</reference>
<accession>A0A6A7RSC0</accession>
<feature type="non-terminal residue" evidence="1">
    <location>
        <position position="1"/>
    </location>
</feature>
<dbReference type="SUPFAM" id="SSF52540">
    <property type="entry name" value="P-loop containing nucleoside triphosphate hydrolases"/>
    <property type="match status" value="1"/>
</dbReference>
<name>A0A6A7RSC0_9PROT</name>
<dbReference type="InterPro" id="IPR027417">
    <property type="entry name" value="P-loop_NTPase"/>
</dbReference>
<dbReference type="InterPro" id="IPR039421">
    <property type="entry name" value="Type_1_exporter"/>
</dbReference>
<sequence length="74" mass="7908">SSLDAESERVVQAALETAMSGRTTIVIAHRLATVQRADRIIVLDHGQLIDAGTHLELVARGGLYARLAALQFAV</sequence>
<organism evidence="1 2">
    <name type="scientific">Candidatus Accumulibacter phosphatis</name>
    <dbReference type="NCBI Taxonomy" id="327160"/>
    <lineage>
        <taxon>Bacteria</taxon>
        <taxon>Pseudomonadati</taxon>
        <taxon>Pseudomonadota</taxon>
        <taxon>Betaproteobacteria</taxon>
        <taxon>Candidatus Accumulibacter</taxon>
    </lineage>
</organism>
<dbReference type="EMBL" id="PDHS01000152">
    <property type="protein sequence ID" value="MQM30308.1"/>
    <property type="molecule type" value="Genomic_DNA"/>
</dbReference>
<dbReference type="PANTHER" id="PTHR43394:SF1">
    <property type="entry name" value="ATP-BINDING CASSETTE SUB-FAMILY B MEMBER 10, MITOCHONDRIAL"/>
    <property type="match status" value="1"/>
</dbReference>
<comment type="caution">
    <text evidence="1">The sequence shown here is derived from an EMBL/GenBank/DDBJ whole genome shotgun (WGS) entry which is preliminary data.</text>
</comment>
<dbReference type="Gene3D" id="3.40.50.300">
    <property type="entry name" value="P-loop containing nucleotide triphosphate hydrolases"/>
    <property type="match status" value="1"/>
</dbReference>
<evidence type="ECO:0000313" key="2">
    <source>
        <dbReference type="Proteomes" id="UP000342300"/>
    </source>
</evidence>
<gene>
    <name evidence="1" type="ORF">CRU78_07085</name>
</gene>